<name>A0A6A6K2G7_HEVBR</name>
<organism evidence="1 2">
    <name type="scientific">Hevea brasiliensis</name>
    <name type="common">Para rubber tree</name>
    <name type="synonym">Siphonia brasiliensis</name>
    <dbReference type="NCBI Taxonomy" id="3981"/>
    <lineage>
        <taxon>Eukaryota</taxon>
        <taxon>Viridiplantae</taxon>
        <taxon>Streptophyta</taxon>
        <taxon>Embryophyta</taxon>
        <taxon>Tracheophyta</taxon>
        <taxon>Spermatophyta</taxon>
        <taxon>Magnoliopsida</taxon>
        <taxon>eudicotyledons</taxon>
        <taxon>Gunneridae</taxon>
        <taxon>Pentapetalae</taxon>
        <taxon>rosids</taxon>
        <taxon>fabids</taxon>
        <taxon>Malpighiales</taxon>
        <taxon>Euphorbiaceae</taxon>
        <taxon>Crotonoideae</taxon>
        <taxon>Micrandreae</taxon>
        <taxon>Hevea</taxon>
    </lineage>
</organism>
<sequence>METVIAGLNCLPIAAITVNPPKSGKDEIDWPATSNGSFSVKSSRRCSYHCESSKSGKDEIDWPATLMDPFRNSVVLVWRKKSFFEEGWNLLHDPMNFLFRQVEIFSDSLNEQLNVLGEKKPIVERLISWMPPSSEWLKLNTDDSSLGNPSKAGARIFRVSRPGLRF</sequence>
<accession>A0A6A6K2G7</accession>
<comment type="caution">
    <text evidence="1">The sequence shown here is derived from an EMBL/GenBank/DDBJ whole genome shotgun (WGS) entry which is preliminary data.</text>
</comment>
<dbReference type="Proteomes" id="UP000467840">
    <property type="component" value="Unassembled WGS sequence"/>
</dbReference>
<reference evidence="1 2" key="1">
    <citation type="journal article" date="2020" name="Mol. Plant">
        <title>The Chromosome-Based Rubber Tree Genome Provides New Insights into Spurge Genome Evolution and Rubber Biosynthesis.</title>
        <authorList>
            <person name="Liu J."/>
            <person name="Shi C."/>
            <person name="Shi C.C."/>
            <person name="Li W."/>
            <person name="Zhang Q.J."/>
            <person name="Zhang Y."/>
            <person name="Li K."/>
            <person name="Lu H.F."/>
            <person name="Shi C."/>
            <person name="Zhu S.T."/>
            <person name="Xiao Z.Y."/>
            <person name="Nan H."/>
            <person name="Yue Y."/>
            <person name="Zhu X.G."/>
            <person name="Wu Y."/>
            <person name="Hong X.N."/>
            <person name="Fan G.Y."/>
            <person name="Tong Y."/>
            <person name="Zhang D."/>
            <person name="Mao C.L."/>
            <person name="Liu Y.L."/>
            <person name="Hao S.J."/>
            <person name="Liu W.Q."/>
            <person name="Lv M.Q."/>
            <person name="Zhang H.B."/>
            <person name="Liu Y."/>
            <person name="Hu-Tang G.R."/>
            <person name="Wang J.P."/>
            <person name="Wang J.H."/>
            <person name="Sun Y.H."/>
            <person name="Ni S.B."/>
            <person name="Chen W.B."/>
            <person name="Zhang X.C."/>
            <person name="Jiao Y.N."/>
            <person name="Eichler E.E."/>
            <person name="Li G.H."/>
            <person name="Liu X."/>
            <person name="Gao L.Z."/>
        </authorList>
    </citation>
    <scope>NUCLEOTIDE SEQUENCE [LARGE SCALE GENOMIC DNA]</scope>
    <source>
        <strain evidence="2">cv. GT1</strain>
        <tissue evidence="1">Leaf</tissue>
    </source>
</reference>
<protein>
    <submittedName>
        <fullName evidence="1">Uncharacterized protein</fullName>
    </submittedName>
</protein>
<dbReference type="AlphaFoldDB" id="A0A6A6K2G7"/>
<dbReference type="EMBL" id="JAAGAX010000340">
    <property type="protein sequence ID" value="KAF2282358.1"/>
    <property type="molecule type" value="Genomic_DNA"/>
</dbReference>
<evidence type="ECO:0000313" key="1">
    <source>
        <dbReference type="EMBL" id="KAF2282358.1"/>
    </source>
</evidence>
<keyword evidence="2" id="KW-1185">Reference proteome</keyword>
<evidence type="ECO:0000313" key="2">
    <source>
        <dbReference type="Proteomes" id="UP000467840"/>
    </source>
</evidence>
<proteinExistence type="predicted"/>
<gene>
    <name evidence="1" type="ORF">GH714_043899</name>
</gene>